<accession>A0A0D0BNN6</accession>
<dbReference type="Pfam" id="PF00096">
    <property type="entry name" value="zf-C2H2"/>
    <property type="match status" value="1"/>
</dbReference>
<feature type="compositionally biased region" description="Low complexity" evidence="5">
    <location>
        <begin position="57"/>
        <end position="67"/>
    </location>
</feature>
<name>A0A0D0BNN6_9AGAR</name>
<evidence type="ECO:0000313" key="7">
    <source>
        <dbReference type="EMBL" id="KIK51134.1"/>
    </source>
</evidence>
<dbReference type="PANTHER" id="PTHR23235">
    <property type="entry name" value="KRUEPPEL-LIKE TRANSCRIPTION FACTOR"/>
    <property type="match status" value="1"/>
</dbReference>
<dbReference type="InterPro" id="IPR013087">
    <property type="entry name" value="Znf_C2H2_type"/>
</dbReference>
<evidence type="ECO:0000256" key="4">
    <source>
        <dbReference type="PROSITE-ProRule" id="PRU00042"/>
    </source>
</evidence>
<dbReference type="EMBL" id="KN834872">
    <property type="protein sequence ID" value="KIK51134.1"/>
    <property type="molecule type" value="Genomic_DNA"/>
</dbReference>
<protein>
    <submittedName>
        <fullName evidence="7">Unplaced genomic scaffold GYMLUscaffold_124, whole genome shotgun sequence</fullName>
    </submittedName>
</protein>
<dbReference type="PROSITE" id="PS00028">
    <property type="entry name" value="ZINC_FINGER_C2H2_1"/>
    <property type="match status" value="1"/>
</dbReference>
<feature type="compositionally biased region" description="Basic and acidic residues" evidence="5">
    <location>
        <begin position="167"/>
        <end position="178"/>
    </location>
</feature>
<sequence length="187" mass="21165">METQAPFESQSAIMWPDWSNPNAPQSPVDSGTVHDNHQNQYSPTENGPSTWWSDGYLVPLSSSSVPLTSDNPQPDVLLDEEASTEPVRGERRKVGTLAIVQASRRRRGINPKSGEMRSSRFYCPEYECDREFTTKQNYDDHLRRHAGKKPFECTVCQKASFTNRSDLNRHQTSEKCEKSAALLTTTK</sequence>
<feature type="domain" description="C2H2-type" evidence="6">
    <location>
        <begin position="121"/>
        <end position="150"/>
    </location>
</feature>
<dbReference type="SMART" id="SM00355">
    <property type="entry name" value="ZnF_C2H2"/>
    <property type="match status" value="2"/>
</dbReference>
<reference evidence="7 8" key="1">
    <citation type="submission" date="2014-04" db="EMBL/GenBank/DDBJ databases">
        <title>Evolutionary Origins and Diversification of the Mycorrhizal Mutualists.</title>
        <authorList>
            <consortium name="DOE Joint Genome Institute"/>
            <consortium name="Mycorrhizal Genomics Consortium"/>
            <person name="Kohler A."/>
            <person name="Kuo A."/>
            <person name="Nagy L.G."/>
            <person name="Floudas D."/>
            <person name="Copeland A."/>
            <person name="Barry K.W."/>
            <person name="Cichocki N."/>
            <person name="Veneault-Fourrey C."/>
            <person name="LaButti K."/>
            <person name="Lindquist E.A."/>
            <person name="Lipzen A."/>
            <person name="Lundell T."/>
            <person name="Morin E."/>
            <person name="Murat C."/>
            <person name="Riley R."/>
            <person name="Ohm R."/>
            <person name="Sun H."/>
            <person name="Tunlid A."/>
            <person name="Henrissat B."/>
            <person name="Grigoriev I.V."/>
            <person name="Hibbett D.S."/>
            <person name="Martin F."/>
        </authorList>
    </citation>
    <scope>NUCLEOTIDE SEQUENCE [LARGE SCALE GENOMIC DNA]</scope>
    <source>
        <strain evidence="7 8">FD-317 M1</strain>
    </source>
</reference>
<dbReference type="Proteomes" id="UP000053593">
    <property type="component" value="Unassembled WGS sequence"/>
</dbReference>
<dbReference type="OrthoDB" id="427030at2759"/>
<keyword evidence="1" id="KW-0479">Metal-binding</keyword>
<feature type="region of interest" description="Disordered" evidence="5">
    <location>
        <begin position="167"/>
        <end position="187"/>
    </location>
</feature>
<dbReference type="GO" id="GO:0008270">
    <property type="term" value="F:zinc ion binding"/>
    <property type="evidence" value="ECO:0007669"/>
    <property type="project" value="UniProtKB-KW"/>
</dbReference>
<dbReference type="Pfam" id="PF12874">
    <property type="entry name" value="zf-met"/>
    <property type="match status" value="1"/>
</dbReference>
<feature type="compositionally biased region" description="Polar residues" evidence="5">
    <location>
        <begin position="19"/>
        <end position="29"/>
    </location>
</feature>
<evidence type="ECO:0000256" key="1">
    <source>
        <dbReference type="ARBA" id="ARBA00022723"/>
    </source>
</evidence>
<gene>
    <name evidence="7" type="ORF">GYMLUDRAFT_78332</name>
</gene>
<feature type="compositionally biased region" description="Polar residues" evidence="5">
    <location>
        <begin position="1"/>
        <end position="12"/>
    </location>
</feature>
<dbReference type="GO" id="GO:0000978">
    <property type="term" value="F:RNA polymerase II cis-regulatory region sequence-specific DNA binding"/>
    <property type="evidence" value="ECO:0007669"/>
    <property type="project" value="TreeGrafter"/>
</dbReference>
<dbReference type="PANTHER" id="PTHR23235:SF120">
    <property type="entry name" value="KRUPPEL-LIKE FACTOR 15"/>
    <property type="match status" value="1"/>
</dbReference>
<dbReference type="InterPro" id="IPR036236">
    <property type="entry name" value="Znf_C2H2_sf"/>
</dbReference>
<keyword evidence="3" id="KW-0862">Zinc</keyword>
<evidence type="ECO:0000259" key="6">
    <source>
        <dbReference type="PROSITE" id="PS50157"/>
    </source>
</evidence>
<evidence type="ECO:0000256" key="2">
    <source>
        <dbReference type="ARBA" id="ARBA00022771"/>
    </source>
</evidence>
<proteinExistence type="predicted"/>
<evidence type="ECO:0000256" key="5">
    <source>
        <dbReference type="SAM" id="MobiDB-lite"/>
    </source>
</evidence>
<dbReference type="PROSITE" id="PS50157">
    <property type="entry name" value="ZINC_FINGER_C2H2_2"/>
    <property type="match status" value="1"/>
</dbReference>
<dbReference type="Gene3D" id="3.30.160.60">
    <property type="entry name" value="Classic Zinc Finger"/>
    <property type="match status" value="2"/>
</dbReference>
<dbReference type="SUPFAM" id="SSF57667">
    <property type="entry name" value="beta-beta-alpha zinc fingers"/>
    <property type="match status" value="1"/>
</dbReference>
<evidence type="ECO:0000256" key="3">
    <source>
        <dbReference type="ARBA" id="ARBA00022833"/>
    </source>
</evidence>
<dbReference type="HOGENOM" id="CLU_1468307_0_0_1"/>
<feature type="region of interest" description="Disordered" evidence="5">
    <location>
        <begin position="1"/>
        <end position="93"/>
    </location>
</feature>
<dbReference type="AlphaFoldDB" id="A0A0D0BNN6"/>
<dbReference type="FunFam" id="3.30.160.60:FF:000446">
    <property type="entry name" value="Zinc finger protein"/>
    <property type="match status" value="1"/>
</dbReference>
<keyword evidence="8" id="KW-1185">Reference proteome</keyword>
<evidence type="ECO:0000313" key="8">
    <source>
        <dbReference type="Proteomes" id="UP000053593"/>
    </source>
</evidence>
<feature type="compositionally biased region" description="Polar residues" evidence="5">
    <location>
        <begin position="38"/>
        <end position="52"/>
    </location>
</feature>
<dbReference type="GO" id="GO:0000981">
    <property type="term" value="F:DNA-binding transcription factor activity, RNA polymerase II-specific"/>
    <property type="evidence" value="ECO:0007669"/>
    <property type="project" value="TreeGrafter"/>
</dbReference>
<keyword evidence="2 4" id="KW-0863">Zinc-finger</keyword>
<organism evidence="7 8">
    <name type="scientific">Collybiopsis luxurians FD-317 M1</name>
    <dbReference type="NCBI Taxonomy" id="944289"/>
    <lineage>
        <taxon>Eukaryota</taxon>
        <taxon>Fungi</taxon>
        <taxon>Dikarya</taxon>
        <taxon>Basidiomycota</taxon>
        <taxon>Agaricomycotina</taxon>
        <taxon>Agaricomycetes</taxon>
        <taxon>Agaricomycetidae</taxon>
        <taxon>Agaricales</taxon>
        <taxon>Marasmiineae</taxon>
        <taxon>Omphalotaceae</taxon>
        <taxon>Collybiopsis</taxon>
        <taxon>Collybiopsis luxurians</taxon>
    </lineage>
</organism>